<accession>A0A9N8WA08</accession>
<dbReference type="Proteomes" id="UP000789572">
    <property type="component" value="Unassembled WGS sequence"/>
</dbReference>
<reference evidence="3" key="1">
    <citation type="submission" date="2021-06" db="EMBL/GenBank/DDBJ databases">
        <authorList>
            <person name="Kallberg Y."/>
            <person name="Tangrot J."/>
            <person name="Rosling A."/>
        </authorList>
    </citation>
    <scope>NUCLEOTIDE SEQUENCE</scope>
    <source>
        <strain evidence="3">IA702</strain>
    </source>
</reference>
<dbReference type="GO" id="GO:0006673">
    <property type="term" value="P:inositol phosphoceramide metabolic process"/>
    <property type="evidence" value="ECO:0007669"/>
    <property type="project" value="InterPro"/>
</dbReference>
<name>A0A9N8WA08_9GLOM</name>
<keyword evidence="2" id="KW-0472">Membrane</keyword>
<dbReference type="EMBL" id="CAJVPJ010000110">
    <property type="protein sequence ID" value="CAG8479431.1"/>
    <property type="molecule type" value="Genomic_DNA"/>
</dbReference>
<feature type="transmembrane region" description="Helical" evidence="2">
    <location>
        <begin position="90"/>
        <end position="114"/>
    </location>
</feature>
<dbReference type="AlphaFoldDB" id="A0A9N8WA08"/>
<dbReference type="GO" id="GO:0070917">
    <property type="term" value="F:inositol phosphoceramide synthase regulator activity"/>
    <property type="evidence" value="ECO:0007669"/>
    <property type="project" value="InterPro"/>
</dbReference>
<evidence type="ECO:0000256" key="2">
    <source>
        <dbReference type="SAM" id="Phobius"/>
    </source>
</evidence>
<sequence>MDNPTVIRLYSQFYWIDVLASTVFTITFGILWYFVIDHTPVIIEEFAQSAASIADSDDKTSGEIDGDEGGNNTQSSSDELPAWKAEATIAIVWLVVLWLVHIYFAVVVQSYALYSGKKYANLSSSDLNSPRDSMSGDALLKNLGRRGASKRADVGDEEIEL</sequence>
<dbReference type="InterPro" id="IPR013862">
    <property type="entry name" value="Kei1"/>
</dbReference>
<gene>
    <name evidence="3" type="ORF">POCULU_LOCUS1460</name>
</gene>
<evidence type="ECO:0000313" key="3">
    <source>
        <dbReference type="EMBL" id="CAG8479431.1"/>
    </source>
</evidence>
<dbReference type="GO" id="GO:0070916">
    <property type="term" value="C:inositol phosphoceramide synthase complex"/>
    <property type="evidence" value="ECO:0007669"/>
    <property type="project" value="TreeGrafter"/>
</dbReference>
<proteinExistence type="predicted"/>
<dbReference type="PANTHER" id="PTHR28077:SF1">
    <property type="entry name" value="INOSITOL PHOSPHORYLCERAMIDE SYNTHASE REGULATORY SUBUNIT KEI1"/>
    <property type="match status" value="1"/>
</dbReference>
<keyword evidence="2" id="KW-0812">Transmembrane</keyword>
<dbReference type="GO" id="GO:0000139">
    <property type="term" value="C:Golgi membrane"/>
    <property type="evidence" value="ECO:0007669"/>
    <property type="project" value="TreeGrafter"/>
</dbReference>
<organism evidence="3 4">
    <name type="scientific">Paraglomus occultum</name>
    <dbReference type="NCBI Taxonomy" id="144539"/>
    <lineage>
        <taxon>Eukaryota</taxon>
        <taxon>Fungi</taxon>
        <taxon>Fungi incertae sedis</taxon>
        <taxon>Mucoromycota</taxon>
        <taxon>Glomeromycotina</taxon>
        <taxon>Glomeromycetes</taxon>
        <taxon>Paraglomerales</taxon>
        <taxon>Paraglomeraceae</taxon>
        <taxon>Paraglomus</taxon>
    </lineage>
</organism>
<dbReference type="OrthoDB" id="3338076at2759"/>
<protein>
    <submittedName>
        <fullName evidence="3">5571_t:CDS:1</fullName>
    </submittedName>
</protein>
<evidence type="ECO:0000313" key="4">
    <source>
        <dbReference type="Proteomes" id="UP000789572"/>
    </source>
</evidence>
<comment type="caution">
    <text evidence="3">The sequence shown here is derived from an EMBL/GenBank/DDBJ whole genome shotgun (WGS) entry which is preliminary data.</text>
</comment>
<evidence type="ECO:0000256" key="1">
    <source>
        <dbReference type="SAM" id="MobiDB-lite"/>
    </source>
</evidence>
<keyword evidence="2" id="KW-1133">Transmembrane helix</keyword>
<dbReference type="PANTHER" id="PTHR28077">
    <property type="entry name" value="INOSITOL PHOSPHORYLCERAMIDE SYNTHASE REGULATORY SUBUNIT KEI1"/>
    <property type="match status" value="1"/>
</dbReference>
<feature type="transmembrane region" description="Helical" evidence="2">
    <location>
        <begin position="12"/>
        <end position="35"/>
    </location>
</feature>
<keyword evidence="4" id="KW-1185">Reference proteome</keyword>
<feature type="region of interest" description="Disordered" evidence="1">
    <location>
        <begin position="56"/>
        <end position="78"/>
    </location>
</feature>
<dbReference type="Pfam" id="PF08552">
    <property type="entry name" value="Kei1"/>
    <property type="match status" value="1"/>
</dbReference>